<protein>
    <submittedName>
        <fullName evidence="3">Uncharacterized protein</fullName>
    </submittedName>
</protein>
<evidence type="ECO:0000256" key="1">
    <source>
        <dbReference type="SAM" id="Coils"/>
    </source>
</evidence>
<feature type="coiled-coil region" evidence="1">
    <location>
        <begin position="55"/>
        <end position="128"/>
    </location>
</feature>
<keyword evidence="1" id="KW-0175">Coiled coil</keyword>
<dbReference type="EMBL" id="MN448274">
    <property type="protein sequence ID" value="QFG73942.1"/>
    <property type="molecule type" value="Genomic_DNA"/>
</dbReference>
<sequence length="211" mass="25573">MSSPIISFYSNDSSSESSFDIFSESNKEDDFMHDTEMFNYIESCDVDDDNNNDEYKQAQLDRMQAQQDRMQAQQEHESIQQEIRYFKKQQQMRKDAVRRERFMIQMHQRQAEQALEKQAREKERERQDEKYYYQLELEFCEWSGQRPALPRFAKNEVMRRQYIASKYPDPNSIDYINQQKRMQMRLESPVCILNGKPIVKRKTHQETKTMG</sequence>
<evidence type="ECO:0000313" key="3">
    <source>
        <dbReference type="EMBL" id="QFG73942.1"/>
    </source>
</evidence>
<name>A0A5J6VIN9_9VIRU</name>
<evidence type="ECO:0000256" key="2">
    <source>
        <dbReference type="SAM" id="MobiDB-lite"/>
    </source>
</evidence>
<proteinExistence type="predicted"/>
<reference evidence="3" key="1">
    <citation type="journal article" date="2019" name="Philos. Trans. R. Soc. Lond., B, Biol. Sci.">
        <title>Targeted metagenomic recovery of four divergent viruses reveals shared and distinctive characteristics of giant viruses of marine eukaryotes.</title>
        <authorList>
            <person name="Needham D.M."/>
            <person name="Poirier C."/>
            <person name="Hehenberger E."/>
            <person name="Jimenez V."/>
            <person name="Swalwell J.E."/>
            <person name="Santoro A.E."/>
            <person name="Worden A.Z."/>
        </authorList>
    </citation>
    <scope>NUCLEOTIDE SEQUENCE</scope>
    <source>
        <strain evidence="3">OPacV-662</strain>
    </source>
</reference>
<organism evidence="3">
    <name type="scientific">Megaviridae environmental sample</name>
    <dbReference type="NCBI Taxonomy" id="1737588"/>
    <lineage>
        <taxon>Viruses</taxon>
        <taxon>Varidnaviria</taxon>
        <taxon>Bamfordvirae</taxon>
        <taxon>Nucleocytoviricota</taxon>
        <taxon>Megaviricetes</taxon>
        <taxon>Imitervirales</taxon>
        <taxon>Mimiviridae</taxon>
        <taxon>environmental samples</taxon>
    </lineage>
</organism>
<feature type="region of interest" description="Disordered" evidence="2">
    <location>
        <begin position="1"/>
        <end position="20"/>
    </location>
</feature>
<accession>A0A5J6VIN9</accession>